<sequence>MAAPSRRTSFSSPNLLSGLDDEVLAADGVHDNRWPSSARPGLELGVCGLPPLLLRNSLGGATSKCLLVRDKCVTQVCNGKGSDQ</sequence>
<name>C4IY67_MAIZE</name>
<reference evidence="1" key="2">
    <citation type="submission" date="2012-06" db="EMBL/GenBank/DDBJ databases">
        <authorList>
            <person name="Yu Y."/>
            <person name="Currie J."/>
            <person name="Lomeli R."/>
            <person name="Angelova A."/>
            <person name="Collura K."/>
            <person name="Wissotski M."/>
            <person name="Campos D."/>
            <person name="Kudrna D."/>
            <person name="Golser W."/>
            <person name="Ashely E."/>
            <person name="Descour A."/>
            <person name="Fernandes J."/>
            <person name="Soderlund C."/>
            <person name="Walbot V."/>
        </authorList>
    </citation>
    <scope>NUCLEOTIDE SEQUENCE</scope>
    <source>
        <strain evidence="1">B73</strain>
    </source>
</reference>
<accession>C4IY67</accession>
<organism evidence="1">
    <name type="scientific">Zea mays</name>
    <name type="common">Maize</name>
    <dbReference type="NCBI Taxonomy" id="4577"/>
    <lineage>
        <taxon>Eukaryota</taxon>
        <taxon>Viridiplantae</taxon>
        <taxon>Streptophyta</taxon>
        <taxon>Embryophyta</taxon>
        <taxon>Tracheophyta</taxon>
        <taxon>Spermatophyta</taxon>
        <taxon>Magnoliopsida</taxon>
        <taxon>Liliopsida</taxon>
        <taxon>Poales</taxon>
        <taxon>Poaceae</taxon>
        <taxon>PACMAD clade</taxon>
        <taxon>Panicoideae</taxon>
        <taxon>Andropogonodae</taxon>
        <taxon>Andropogoneae</taxon>
        <taxon>Tripsacinae</taxon>
        <taxon>Zea</taxon>
    </lineage>
</organism>
<protein>
    <submittedName>
        <fullName evidence="1">Uncharacterized protein</fullName>
    </submittedName>
</protein>
<reference evidence="1" key="1">
    <citation type="journal article" date="2009" name="PLoS Genet.">
        <title>Sequencing, mapping, and analysis of 27,455 maize full-length cDNAs.</title>
        <authorList>
            <person name="Soderlund C."/>
            <person name="Descour A."/>
            <person name="Kudrna D."/>
            <person name="Bomhoff M."/>
            <person name="Boyd L."/>
            <person name="Currie J."/>
            <person name="Angelova A."/>
            <person name="Collura K."/>
            <person name="Wissotski M."/>
            <person name="Ashley E."/>
            <person name="Morrow D."/>
            <person name="Fernandes J."/>
            <person name="Walbot V."/>
            <person name="Yu Y."/>
        </authorList>
    </citation>
    <scope>NUCLEOTIDE SEQUENCE</scope>
    <source>
        <strain evidence="1">B73</strain>
    </source>
</reference>
<evidence type="ECO:0000313" key="1">
    <source>
        <dbReference type="EMBL" id="ACR33867.1"/>
    </source>
</evidence>
<dbReference type="AlphaFoldDB" id="C4IY67"/>
<dbReference type="EMBL" id="BT083514">
    <property type="protein sequence ID" value="ACR33867.1"/>
    <property type="molecule type" value="mRNA"/>
</dbReference>
<proteinExistence type="evidence at transcript level"/>